<keyword evidence="1" id="KW-0812">Transmembrane</keyword>
<sequence>MTKNKLTEVDAAAGKKKASNSKIINAMLIGVCIGIIVYSIFNNTMGLATLIPLFLIYKLVNTSK</sequence>
<organism evidence="2 3">
    <name type="scientific">Zunongwangia endophytica</name>
    <dbReference type="NCBI Taxonomy" id="1808945"/>
    <lineage>
        <taxon>Bacteria</taxon>
        <taxon>Pseudomonadati</taxon>
        <taxon>Bacteroidota</taxon>
        <taxon>Flavobacteriia</taxon>
        <taxon>Flavobacteriales</taxon>
        <taxon>Flavobacteriaceae</taxon>
        <taxon>Zunongwangia</taxon>
    </lineage>
</organism>
<accession>A0ABV8HC33</accession>
<keyword evidence="3" id="KW-1185">Reference proteome</keyword>
<evidence type="ECO:0000313" key="2">
    <source>
        <dbReference type="EMBL" id="MFC4029647.1"/>
    </source>
</evidence>
<feature type="transmembrane region" description="Helical" evidence="1">
    <location>
        <begin position="23"/>
        <end position="41"/>
    </location>
</feature>
<protein>
    <submittedName>
        <fullName evidence="2">FUSC family protein</fullName>
    </submittedName>
</protein>
<name>A0ABV8HC33_9FLAO</name>
<dbReference type="EMBL" id="JBHSAS010000034">
    <property type="protein sequence ID" value="MFC4029647.1"/>
    <property type="molecule type" value="Genomic_DNA"/>
</dbReference>
<evidence type="ECO:0000256" key="1">
    <source>
        <dbReference type="SAM" id="Phobius"/>
    </source>
</evidence>
<evidence type="ECO:0000313" key="3">
    <source>
        <dbReference type="Proteomes" id="UP001595793"/>
    </source>
</evidence>
<gene>
    <name evidence="2" type="ORF">ACFOS1_19680</name>
</gene>
<proteinExistence type="predicted"/>
<dbReference type="Proteomes" id="UP001595793">
    <property type="component" value="Unassembled WGS sequence"/>
</dbReference>
<comment type="caution">
    <text evidence="2">The sequence shown here is derived from an EMBL/GenBank/DDBJ whole genome shotgun (WGS) entry which is preliminary data.</text>
</comment>
<dbReference type="RefSeq" id="WP_290232132.1">
    <property type="nucleotide sequence ID" value="NZ_JAUFPZ010000002.1"/>
</dbReference>
<keyword evidence="1" id="KW-0472">Membrane</keyword>
<keyword evidence="1" id="KW-1133">Transmembrane helix</keyword>
<reference evidence="3" key="1">
    <citation type="journal article" date="2019" name="Int. J. Syst. Evol. Microbiol.">
        <title>The Global Catalogue of Microorganisms (GCM) 10K type strain sequencing project: providing services to taxonomists for standard genome sequencing and annotation.</title>
        <authorList>
            <consortium name="The Broad Institute Genomics Platform"/>
            <consortium name="The Broad Institute Genome Sequencing Center for Infectious Disease"/>
            <person name="Wu L."/>
            <person name="Ma J."/>
        </authorList>
    </citation>
    <scope>NUCLEOTIDE SEQUENCE [LARGE SCALE GENOMIC DNA]</scope>
    <source>
        <strain evidence="3">CECT 9128</strain>
    </source>
</reference>